<protein>
    <submittedName>
        <fullName evidence="2">GNAT family N-acetyltransferase</fullName>
    </submittedName>
</protein>
<organism evidence="2 3">
    <name type="scientific">Lysobacter arenosi</name>
    <dbReference type="NCBI Taxonomy" id="2795387"/>
    <lineage>
        <taxon>Bacteria</taxon>
        <taxon>Pseudomonadati</taxon>
        <taxon>Pseudomonadota</taxon>
        <taxon>Gammaproteobacteria</taxon>
        <taxon>Lysobacterales</taxon>
        <taxon>Lysobacteraceae</taxon>
        <taxon>Lysobacter</taxon>
    </lineage>
</organism>
<accession>A0ABX7RFL6</accession>
<reference evidence="2 3" key="1">
    <citation type="submission" date="2021-02" db="EMBL/GenBank/DDBJ databases">
        <title>Lysobacter arenosi sp. nov., isolated from soil of gangwondo yeongwol, south Korea.</title>
        <authorList>
            <person name="Kim K.R."/>
            <person name="Kim K.H."/>
            <person name="Jeon C.O."/>
        </authorList>
    </citation>
    <scope>NUCLEOTIDE SEQUENCE [LARGE SCALE GENOMIC DNA]</scope>
    <source>
        <strain evidence="2 3">R7</strain>
    </source>
</reference>
<dbReference type="CDD" id="cd04301">
    <property type="entry name" value="NAT_SF"/>
    <property type="match status" value="1"/>
</dbReference>
<name>A0ABX7RFL6_9GAMM</name>
<dbReference type="Pfam" id="PF00583">
    <property type="entry name" value="Acetyltransf_1"/>
    <property type="match status" value="1"/>
</dbReference>
<dbReference type="InterPro" id="IPR000182">
    <property type="entry name" value="GNAT_dom"/>
</dbReference>
<dbReference type="SUPFAM" id="SSF55729">
    <property type="entry name" value="Acyl-CoA N-acyltransferases (Nat)"/>
    <property type="match status" value="1"/>
</dbReference>
<evidence type="ECO:0000313" key="3">
    <source>
        <dbReference type="Proteomes" id="UP000663400"/>
    </source>
</evidence>
<dbReference type="InterPro" id="IPR016181">
    <property type="entry name" value="Acyl_CoA_acyltransferase"/>
</dbReference>
<proteinExistence type="predicted"/>
<dbReference type="Proteomes" id="UP000663400">
    <property type="component" value="Chromosome"/>
</dbReference>
<evidence type="ECO:0000259" key="1">
    <source>
        <dbReference type="PROSITE" id="PS51186"/>
    </source>
</evidence>
<feature type="domain" description="N-acetyltransferase" evidence="1">
    <location>
        <begin position="1"/>
        <end position="141"/>
    </location>
</feature>
<dbReference type="PROSITE" id="PS51186">
    <property type="entry name" value="GNAT"/>
    <property type="match status" value="1"/>
</dbReference>
<sequence>MAYETEHKQLDPDTVAAGVEAAIADPGKARYFLAVREATVAGRETIASAAGTLMLTREWSDWRNGDWWWIQSVYVAPAHRRQGVFAALYRHVETLARNTPGVVGLRLYVERDNANAHRTYQALGMVDAGYAIYETEFGRTS</sequence>
<evidence type="ECO:0000313" key="2">
    <source>
        <dbReference type="EMBL" id="QSX76845.1"/>
    </source>
</evidence>
<gene>
    <name evidence="2" type="ORF">HIV01_014535</name>
</gene>
<dbReference type="EMBL" id="CP071517">
    <property type="protein sequence ID" value="QSX76845.1"/>
    <property type="molecule type" value="Genomic_DNA"/>
</dbReference>
<dbReference type="Gene3D" id="3.40.630.30">
    <property type="match status" value="1"/>
</dbReference>
<keyword evidence="3" id="KW-1185">Reference proteome</keyword>